<feature type="region of interest" description="Disordered" evidence="1">
    <location>
        <begin position="32"/>
        <end position="100"/>
    </location>
</feature>
<dbReference type="RefSeq" id="WP_306402118.1">
    <property type="nucleotide sequence ID" value="NZ_JAVBZS010000062.1"/>
</dbReference>
<dbReference type="EMBL" id="JAVBZS010000062">
    <property type="protein sequence ID" value="MDP8590879.1"/>
    <property type="molecule type" value="Genomic_DNA"/>
</dbReference>
<name>A0AAJ1WDC5_9ENTE</name>
<gene>
    <name evidence="2" type="ORF">RAN64_12890</name>
</gene>
<dbReference type="Proteomes" id="UP001238215">
    <property type="component" value="Unassembled WGS sequence"/>
</dbReference>
<accession>A0AAJ1WDC5</accession>
<evidence type="ECO:0000313" key="3">
    <source>
        <dbReference type="Proteomes" id="UP001238215"/>
    </source>
</evidence>
<reference evidence="2 3" key="1">
    <citation type="submission" date="2023-08" db="EMBL/GenBank/DDBJ databases">
        <title>Whole genome sequencing of Enterococcus.</title>
        <authorList>
            <person name="Kaptchouang Tchatchouang C.D."/>
            <person name="Ateba C.N."/>
        </authorList>
    </citation>
    <scope>NUCLEOTIDE SEQUENCE [LARGE SCALE GENOMIC DNA]</scope>
    <source>
        <strain evidence="2 3">ENT3_CNKT_NWU</strain>
    </source>
</reference>
<dbReference type="AlphaFoldDB" id="A0AAJ1WDC5"/>
<organism evidence="2 3">
    <name type="scientific">Enterococcus lactis</name>
    <dbReference type="NCBI Taxonomy" id="357441"/>
    <lineage>
        <taxon>Bacteria</taxon>
        <taxon>Bacillati</taxon>
        <taxon>Bacillota</taxon>
        <taxon>Bacilli</taxon>
        <taxon>Lactobacillales</taxon>
        <taxon>Enterococcaceae</taxon>
        <taxon>Enterococcus</taxon>
    </lineage>
</organism>
<protein>
    <submittedName>
        <fullName evidence="2">Uncharacterized protein</fullName>
    </submittedName>
</protein>
<proteinExistence type="predicted"/>
<feature type="compositionally biased region" description="Basic and acidic residues" evidence="1">
    <location>
        <begin position="76"/>
        <end position="98"/>
    </location>
</feature>
<feature type="compositionally biased region" description="Basic and acidic residues" evidence="1">
    <location>
        <begin position="36"/>
        <end position="49"/>
    </location>
</feature>
<evidence type="ECO:0000256" key="1">
    <source>
        <dbReference type="SAM" id="MobiDB-lite"/>
    </source>
</evidence>
<comment type="caution">
    <text evidence="2">The sequence shown here is derived from an EMBL/GenBank/DDBJ whole genome shotgun (WGS) entry which is preliminary data.</text>
</comment>
<keyword evidence="3" id="KW-1185">Reference proteome</keyword>
<evidence type="ECO:0000313" key="2">
    <source>
        <dbReference type="EMBL" id="MDP8590879.1"/>
    </source>
</evidence>
<sequence length="168" mass="20074">MPGYTVVCTVCGNSFPAVTKNEKYCSPSCRAAGAKRVREEWEQNSDYKAKQRQRMREKRKQEQATTQQQRQMQRRKANENSQREMELRKKQRLEETRKKAAQGDLSALQDLAFEKGDIFEYWRLYKEQILESEREFNYVGRHLVSGIDVHEENFEYLVVEQIEDKKRL</sequence>